<evidence type="ECO:0000256" key="1">
    <source>
        <dbReference type="ARBA" id="ARBA00022737"/>
    </source>
</evidence>
<dbReference type="EMBL" id="UINC01006474">
    <property type="protein sequence ID" value="SVA27742.1"/>
    <property type="molecule type" value="Genomic_DNA"/>
</dbReference>
<dbReference type="InterPro" id="IPR011990">
    <property type="entry name" value="TPR-like_helical_dom_sf"/>
</dbReference>
<dbReference type="InterPro" id="IPR019734">
    <property type="entry name" value="TPR_rpt"/>
</dbReference>
<proteinExistence type="predicted"/>
<dbReference type="SUPFAM" id="SSF48452">
    <property type="entry name" value="TPR-like"/>
    <property type="match status" value="2"/>
</dbReference>
<dbReference type="PANTHER" id="PTHR44943:SF8">
    <property type="entry name" value="TPR REPEAT-CONTAINING PROTEIN MJ0263"/>
    <property type="match status" value="1"/>
</dbReference>
<reference evidence="3" key="1">
    <citation type="submission" date="2018-05" db="EMBL/GenBank/DDBJ databases">
        <authorList>
            <person name="Lanie J.A."/>
            <person name="Ng W.-L."/>
            <person name="Kazmierczak K.M."/>
            <person name="Andrzejewski T.M."/>
            <person name="Davidsen T.M."/>
            <person name="Wayne K.J."/>
            <person name="Tettelin H."/>
            <person name="Glass J.I."/>
            <person name="Rusch D."/>
            <person name="Podicherti R."/>
            <person name="Tsui H.-C.T."/>
            <person name="Winkler M.E."/>
        </authorList>
    </citation>
    <scope>NUCLEOTIDE SEQUENCE</scope>
</reference>
<dbReference type="PROSITE" id="PS50293">
    <property type="entry name" value="TPR_REGION"/>
    <property type="match status" value="2"/>
</dbReference>
<dbReference type="PANTHER" id="PTHR44943">
    <property type="entry name" value="CELLULOSE SYNTHASE OPERON PROTEIN C"/>
    <property type="match status" value="1"/>
</dbReference>
<evidence type="ECO:0000313" key="3">
    <source>
        <dbReference type="EMBL" id="SVA27742.1"/>
    </source>
</evidence>
<dbReference type="Pfam" id="PF13469">
    <property type="entry name" value="Sulfotransfer_3"/>
    <property type="match status" value="1"/>
</dbReference>
<dbReference type="Pfam" id="PF14559">
    <property type="entry name" value="TPR_19"/>
    <property type="match status" value="1"/>
</dbReference>
<protein>
    <submittedName>
        <fullName evidence="3">Uncharacterized protein</fullName>
    </submittedName>
</protein>
<name>A0A381UHT3_9ZZZZ</name>
<organism evidence="3">
    <name type="scientific">marine metagenome</name>
    <dbReference type="NCBI Taxonomy" id="408172"/>
    <lineage>
        <taxon>unclassified sequences</taxon>
        <taxon>metagenomes</taxon>
        <taxon>ecological metagenomes</taxon>
    </lineage>
</organism>
<accession>A0A381UHT3</accession>
<dbReference type="Pfam" id="PF13414">
    <property type="entry name" value="TPR_11"/>
    <property type="match status" value="2"/>
</dbReference>
<sequence length="674" mass="76854">MATNELAALKASFSRAKDFLNAGDAKMAEKICRSGLENISSGDPNLQVLLCVTLIRQGRSGSAVKRLKHTLRMFPDFEQAHEELGNALLAQNKPEKAIECFKKAIEINPENVNSHIKLGKILHALGRVEEANEYYQQALKLDPIQEKLATTTQLISQNKLEEAEKICREALQEKPDDVNGLRLLASIASKLEQNEDAIVLLKRAVELKPKFVAAWSALAEAYSDKNQFGEALDAVQRSIKLKPELPFGFMIRGGILAKMNDHEGAITAYQEALKIDPDHVGSNMGLGNTLKTVGRFEESVTAYKKCIEVHPTFSEAYWSLANLKTYQFEPPEIDLMENHLNNKDIPEQSIAFFHIALANVKETKKQYEQAWDHYLSGNTLRRKNEVYDSVQTQITHDEVINTFTAELLNQKTGLGHNSNEPIFIVGLPRSGSTLIEQILASHSLVEGTKELPDLSMLGIKLSKSRARGMKYPNAVTDMSDAEFLDYGKSYIQTTKRYRTDKPHFIDKMPNNFAHIGFLKLILPNAKVINATRHPLDSCMSSFKQLFYKGQSWSYDLFEIGEYYLEYDRVMKHWQEILPNEILDLEYEKLVENQEHETKRLLEFCGLDWEEHCLKFYETKRSINTASSEQVRQPIYKGAINSWRHYEKYIGPLIEILEPILMELPKKDRPKSLQK</sequence>
<dbReference type="AlphaFoldDB" id="A0A381UHT3"/>
<dbReference type="SUPFAM" id="SSF52540">
    <property type="entry name" value="P-loop containing nucleoside triphosphate hydrolases"/>
    <property type="match status" value="1"/>
</dbReference>
<dbReference type="InterPro" id="IPR027417">
    <property type="entry name" value="P-loop_NTPase"/>
</dbReference>
<dbReference type="Gene3D" id="1.25.40.10">
    <property type="entry name" value="Tetratricopeptide repeat domain"/>
    <property type="match status" value="2"/>
</dbReference>
<dbReference type="Gene3D" id="3.40.50.300">
    <property type="entry name" value="P-loop containing nucleotide triphosphate hydrolases"/>
    <property type="match status" value="1"/>
</dbReference>
<keyword evidence="2" id="KW-0802">TPR repeat</keyword>
<dbReference type="InterPro" id="IPR051685">
    <property type="entry name" value="Ycf3/AcsC/BcsC/TPR_MFPF"/>
</dbReference>
<dbReference type="PROSITE" id="PS50005">
    <property type="entry name" value="TPR"/>
    <property type="match status" value="5"/>
</dbReference>
<evidence type="ECO:0000256" key="2">
    <source>
        <dbReference type="ARBA" id="ARBA00022803"/>
    </source>
</evidence>
<dbReference type="SMART" id="SM00028">
    <property type="entry name" value="TPR"/>
    <property type="match status" value="7"/>
</dbReference>
<keyword evidence="1" id="KW-0677">Repeat</keyword>
<gene>
    <name evidence="3" type="ORF">METZ01_LOCUS80596</name>
</gene>